<dbReference type="InterPro" id="IPR052203">
    <property type="entry name" value="GHMP_Kinase-Related"/>
</dbReference>
<dbReference type="GO" id="GO:0050201">
    <property type="term" value="F:fucokinase activity"/>
    <property type="evidence" value="ECO:0007669"/>
    <property type="project" value="TreeGrafter"/>
</dbReference>
<evidence type="ECO:0000256" key="5">
    <source>
        <dbReference type="ARBA" id="ARBA00038121"/>
    </source>
</evidence>
<dbReference type="InterPro" id="IPR006204">
    <property type="entry name" value="GHMP_kinase_N_dom"/>
</dbReference>
<reference evidence="8" key="1">
    <citation type="journal article" date="2015" name="Nature">
        <title>Complex archaea that bridge the gap between prokaryotes and eukaryotes.</title>
        <authorList>
            <person name="Spang A."/>
            <person name="Saw J.H."/>
            <person name="Jorgensen S.L."/>
            <person name="Zaremba-Niedzwiedzka K."/>
            <person name="Martijn J."/>
            <person name="Lind A.E."/>
            <person name="van Eijk R."/>
            <person name="Schleper C."/>
            <person name="Guy L."/>
            <person name="Ettema T.J."/>
        </authorList>
    </citation>
    <scope>NUCLEOTIDE SEQUENCE</scope>
</reference>
<dbReference type="EMBL" id="LAZR01019268">
    <property type="protein sequence ID" value="KKL93161.1"/>
    <property type="molecule type" value="Genomic_DNA"/>
</dbReference>
<gene>
    <name evidence="8" type="ORF">LCGC14_1877480</name>
</gene>
<keyword evidence="3" id="KW-0418">Kinase</keyword>
<evidence type="ECO:0000256" key="3">
    <source>
        <dbReference type="ARBA" id="ARBA00022777"/>
    </source>
</evidence>
<comment type="caution">
    <text evidence="8">The sequence shown here is derived from an EMBL/GenBank/DDBJ whole genome shotgun (WGS) entry which is preliminary data.</text>
</comment>
<dbReference type="GO" id="GO:0042352">
    <property type="term" value="P:GDP-L-fucose salvage"/>
    <property type="evidence" value="ECO:0007669"/>
    <property type="project" value="TreeGrafter"/>
</dbReference>
<evidence type="ECO:0000256" key="4">
    <source>
        <dbReference type="ARBA" id="ARBA00022840"/>
    </source>
</evidence>
<dbReference type="InterPro" id="IPR013750">
    <property type="entry name" value="GHMP_kinase_C_dom"/>
</dbReference>
<evidence type="ECO:0000256" key="1">
    <source>
        <dbReference type="ARBA" id="ARBA00022679"/>
    </source>
</evidence>
<accession>A0A0F9GR98</accession>
<feature type="domain" description="GHMP kinase C-terminal" evidence="7">
    <location>
        <begin position="176"/>
        <end position="252"/>
    </location>
</feature>
<evidence type="ECO:0000313" key="8">
    <source>
        <dbReference type="EMBL" id="KKL93161.1"/>
    </source>
</evidence>
<evidence type="ECO:0008006" key="9">
    <source>
        <dbReference type="Google" id="ProtNLM"/>
    </source>
</evidence>
<dbReference type="PANTHER" id="PTHR32463:SF0">
    <property type="entry name" value="L-FUCOSE KINASE"/>
    <property type="match status" value="1"/>
</dbReference>
<keyword evidence="1" id="KW-0808">Transferase</keyword>
<comment type="similarity">
    <text evidence="5">Belongs to the GHMP kinase family.</text>
</comment>
<organism evidence="8">
    <name type="scientific">marine sediment metagenome</name>
    <dbReference type="NCBI Taxonomy" id="412755"/>
    <lineage>
        <taxon>unclassified sequences</taxon>
        <taxon>metagenomes</taxon>
        <taxon>ecological metagenomes</taxon>
    </lineage>
</organism>
<evidence type="ECO:0000259" key="7">
    <source>
        <dbReference type="Pfam" id="PF08544"/>
    </source>
</evidence>
<feature type="domain" description="GHMP kinase N-terminal" evidence="6">
    <location>
        <begin position="47"/>
        <end position="110"/>
    </location>
</feature>
<dbReference type="SUPFAM" id="SSF55060">
    <property type="entry name" value="GHMP Kinase, C-terminal domain"/>
    <property type="match status" value="1"/>
</dbReference>
<dbReference type="PRINTS" id="PR00959">
    <property type="entry name" value="MEVGALKINASE"/>
</dbReference>
<dbReference type="PANTHER" id="PTHR32463">
    <property type="entry name" value="L-FUCOSE KINASE"/>
    <property type="match status" value="1"/>
</dbReference>
<keyword evidence="4" id="KW-0067">ATP-binding</keyword>
<dbReference type="Pfam" id="PF00288">
    <property type="entry name" value="GHMP_kinases_N"/>
    <property type="match status" value="1"/>
</dbReference>
<evidence type="ECO:0000259" key="6">
    <source>
        <dbReference type="Pfam" id="PF00288"/>
    </source>
</evidence>
<dbReference type="Pfam" id="PF08544">
    <property type="entry name" value="GHMP_kinases_C"/>
    <property type="match status" value="1"/>
</dbReference>
<dbReference type="AlphaFoldDB" id="A0A0F9GR98"/>
<dbReference type="Gene3D" id="3.30.230.120">
    <property type="match status" value="1"/>
</dbReference>
<name>A0A0F9GR98_9ZZZZ</name>
<keyword evidence="2" id="KW-0547">Nucleotide-binding</keyword>
<evidence type="ECO:0000256" key="2">
    <source>
        <dbReference type="ARBA" id="ARBA00022741"/>
    </source>
</evidence>
<proteinExistence type="inferred from homology"/>
<dbReference type="GO" id="GO:0005524">
    <property type="term" value="F:ATP binding"/>
    <property type="evidence" value="ECO:0007669"/>
    <property type="project" value="UniProtKB-KW"/>
</dbReference>
<dbReference type="SUPFAM" id="SSF54211">
    <property type="entry name" value="Ribosomal protein S5 domain 2-like"/>
    <property type="match status" value="1"/>
</dbReference>
<dbReference type="InterPro" id="IPR020568">
    <property type="entry name" value="Ribosomal_Su5_D2-typ_SF"/>
</dbReference>
<protein>
    <recommendedName>
        <fullName evidence="9">GHMP kinase C-terminal domain-containing protein</fullName>
    </recommendedName>
</protein>
<dbReference type="InterPro" id="IPR036554">
    <property type="entry name" value="GHMP_kinase_C_sf"/>
</dbReference>
<sequence length="278" mass="30136">MIITRTPFRISFFGGGTDYPEWFNEHGGAVLATSIDKYCYVGLNNGKVWASFDIPTKSGMGTSSAHTVGLLKTCTNHDNRTIAQVATILERDKLEGNVGYQDQYICAVGGFHLLRFYASGIVDELIEPGLLNNYLLLVDTGQYRMAGKIIEEQLATIGEHEEVLEGLAKLAYRGADLLKTGDYYGFGEALNRAWVLKKELGEQVTTPEVEFIYNAAMGAGATGGKLLGAGGGGFMLFFVEPEKRAQVQEALKGLVHVPFKFEAEGSQVIFEGSAKGVG</sequence>